<dbReference type="EMBL" id="JANPWB010000014">
    <property type="protein sequence ID" value="KAJ1100564.1"/>
    <property type="molecule type" value="Genomic_DNA"/>
</dbReference>
<keyword evidence="4" id="KW-1185">Reference proteome</keyword>
<name>A0AAV7MDG8_PLEWA</name>
<dbReference type="Proteomes" id="UP001066276">
    <property type="component" value="Chromosome 10"/>
</dbReference>
<comment type="caution">
    <text evidence="3">The sequence shown here is derived from an EMBL/GenBank/DDBJ whole genome shotgun (WGS) entry which is preliminary data.</text>
</comment>
<accession>A0AAV7MDG8</accession>
<feature type="region of interest" description="Disordered" evidence="1">
    <location>
        <begin position="276"/>
        <end position="307"/>
    </location>
</feature>
<evidence type="ECO:0000313" key="4">
    <source>
        <dbReference type="Proteomes" id="UP001066276"/>
    </source>
</evidence>
<feature type="compositionally biased region" description="Polar residues" evidence="1">
    <location>
        <begin position="289"/>
        <end position="298"/>
    </location>
</feature>
<feature type="region of interest" description="Disordered" evidence="1">
    <location>
        <begin position="343"/>
        <end position="368"/>
    </location>
</feature>
<sequence>MRPIVSTIGSAIEPLSKYVDTFLKPMVALLPSYIRDTGHFISKIEGLQYRPDGEYLVTMDLESLYTNIPQQEAIDVVALYLNRRGDDPALSFILKCLETVLFNNYFDFNGKMYHQIKGVSMGAACAPSVANLYVGAFEDKIIYNEMAPFYENVRAWSRFIDDVFFIWKGSEDQLLEFYSWLNLCDSNLRFTIKYDHHLSGDVLAEAAFDLEKLESYKVAQLKQFCSNVGCPIKSSSKKDELQKALRAWVTAKAAEGHTDEEPEGEEELQVTHTDVVGGPAMSQGRISRAGSSVSSKSLTPGELQDRQAEREYQLELKKLSLEVEQRKLALEERKINMAHELSLKEIDQRSQSSRDGGSNSTVQPERRVHIPKDLVRDYKREDDIYLWFKGYESALHMNLVPEAQWGAALWKHFEAEGRDTLTALGDAQSLTYPAMKEALLTRAAPAPH</sequence>
<dbReference type="InterPro" id="IPR000477">
    <property type="entry name" value="RT_dom"/>
</dbReference>
<protein>
    <recommendedName>
        <fullName evidence="2">Reverse transcriptase domain-containing protein</fullName>
    </recommendedName>
</protein>
<evidence type="ECO:0000256" key="1">
    <source>
        <dbReference type="SAM" id="MobiDB-lite"/>
    </source>
</evidence>
<dbReference type="PANTHER" id="PTHR21301:SF12">
    <property type="match status" value="1"/>
</dbReference>
<dbReference type="PANTHER" id="PTHR21301">
    <property type="entry name" value="REVERSE TRANSCRIPTASE"/>
    <property type="match status" value="1"/>
</dbReference>
<evidence type="ECO:0000313" key="3">
    <source>
        <dbReference type="EMBL" id="KAJ1100564.1"/>
    </source>
</evidence>
<reference evidence="3" key="1">
    <citation type="journal article" date="2022" name="bioRxiv">
        <title>Sequencing and chromosome-scale assembly of the giantPleurodeles waltlgenome.</title>
        <authorList>
            <person name="Brown T."/>
            <person name="Elewa A."/>
            <person name="Iarovenko S."/>
            <person name="Subramanian E."/>
            <person name="Araus A.J."/>
            <person name="Petzold A."/>
            <person name="Susuki M."/>
            <person name="Suzuki K.-i.T."/>
            <person name="Hayashi T."/>
            <person name="Toyoda A."/>
            <person name="Oliveira C."/>
            <person name="Osipova E."/>
            <person name="Leigh N.D."/>
            <person name="Simon A."/>
            <person name="Yun M.H."/>
        </authorList>
    </citation>
    <scope>NUCLEOTIDE SEQUENCE</scope>
    <source>
        <strain evidence="3">20211129_DDA</strain>
        <tissue evidence="3">Liver</tissue>
    </source>
</reference>
<proteinExistence type="predicted"/>
<feature type="domain" description="Reverse transcriptase" evidence="2">
    <location>
        <begin position="1"/>
        <end position="221"/>
    </location>
</feature>
<gene>
    <name evidence="3" type="ORF">NDU88_005646</name>
</gene>
<organism evidence="3 4">
    <name type="scientific">Pleurodeles waltl</name>
    <name type="common">Iberian ribbed newt</name>
    <dbReference type="NCBI Taxonomy" id="8319"/>
    <lineage>
        <taxon>Eukaryota</taxon>
        <taxon>Metazoa</taxon>
        <taxon>Chordata</taxon>
        <taxon>Craniata</taxon>
        <taxon>Vertebrata</taxon>
        <taxon>Euteleostomi</taxon>
        <taxon>Amphibia</taxon>
        <taxon>Batrachia</taxon>
        <taxon>Caudata</taxon>
        <taxon>Salamandroidea</taxon>
        <taxon>Salamandridae</taxon>
        <taxon>Pleurodelinae</taxon>
        <taxon>Pleurodeles</taxon>
    </lineage>
</organism>
<feature type="compositionally biased region" description="Polar residues" evidence="1">
    <location>
        <begin position="349"/>
        <end position="363"/>
    </location>
</feature>
<evidence type="ECO:0000259" key="2">
    <source>
        <dbReference type="PROSITE" id="PS50878"/>
    </source>
</evidence>
<dbReference type="AlphaFoldDB" id="A0AAV7MDG8"/>
<dbReference type="PROSITE" id="PS50878">
    <property type="entry name" value="RT_POL"/>
    <property type="match status" value="1"/>
</dbReference>